<gene>
    <name evidence="2" type="ORF">MSYG_2238</name>
</gene>
<proteinExistence type="predicted"/>
<feature type="compositionally biased region" description="Polar residues" evidence="1">
    <location>
        <begin position="406"/>
        <end position="422"/>
    </location>
</feature>
<dbReference type="EMBL" id="LT671823">
    <property type="protein sequence ID" value="SHO77896.1"/>
    <property type="molecule type" value="Genomic_DNA"/>
</dbReference>
<dbReference type="Proteomes" id="UP000186303">
    <property type="component" value="Chromosome 3"/>
</dbReference>
<feature type="compositionally biased region" description="Basic and acidic residues" evidence="1">
    <location>
        <begin position="289"/>
        <end position="298"/>
    </location>
</feature>
<keyword evidence="3" id="KW-1185">Reference proteome</keyword>
<protein>
    <submittedName>
        <fullName evidence="2">Uncharacterized protein</fullName>
    </submittedName>
</protein>
<organism evidence="2 3">
    <name type="scientific">Malassezia sympodialis (strain ATCC 42132)</name>
    <name type="common">Atopic eczema-associated yeast</name>
    <dbReference type="NCBI Taxonomy" id="1230383"/>
    <lineage>
        <taxon>Eukaryota</taxon>
        <taxon>Fungi</taxon>
        <taxon>Dikarya</taxon>
        <taxon>Basidiomycota</taxon>
        <taxon>Ustilaginomycotina</taxon>
        <taxon>Malasseziomycetes</taxon>
        <taxon>Malasseziales</taxon>
        <taxon>Malasseziaceae</taxon>
        <taxon>Malassezia</taxon>
    </lineage>
</organism>
<feature type="region of interest" description="Disordered" evidence="1">
    <location>
        <begin position="218"/>
        <end position="434"/>
    </location>
</feature>
<evidence type="ECO:0000313" key="2">
    <source>
        <dbReference type="EMBL" id="SHO77896.1"/>
    </source>
</evidence>
<feature type="compositionally biased region" description="Polar residues" evidence="1">
    <location>
        <begin position="63"/>
        <end position="78"/>
    </location>
</feature>
<dbReference type="OrthoDB" id="3362654at2759"/>
<sequence>MPYATPFLVDPVEDVPSMHLGITFPWEKTTDSTILGGQAHFLQLDMGELESEEDSDGHEGLAQRTSATSLPSNASVAPTESAIPVHGTRPSLGEPWKVTETPFDLYEDALLQEHRHAQSAQAETGVSAASEPEAESTLVAPEPQPRPMDRDPIQPMSEAVVEDNPNGSVHDSIFRNPHEEATLPASPTSANEPVSSSSWIPMMHDEHLAPEATTLQMLPGETPTAPQEFQGDSQDPGADALGISSMPQQIPHTSEEFPYSMPGPHDTTEEPVRRGGRMRPTRRAVPDTSKLEERHEPPVGKTLKSKASRFFKKVFPKQQRSTADAPPLPTNRVSRASRLPFRSHKSEQSVQQASDFDTASTQPGLTGPHSLTGIAPSVTMQSTPPMVPNMLDRQEPSPYYSPEASLPSSPQAASHRLSFSSFRRQDATGASRPTSLFSLFKKRHQEPMSLSHQASNGRLPHCSVVEEPLPVAIEAQRQESLNRSHSRRRSLGGWDERTMQPSTQPRPPSVVLETSEPEAPSMDVPEASELPTEQSTVLSHGYETALEAHEPLVPETNTTPMVSDDRLPQEEPMPANKEDEHIIDEAVVVESKQHSGMTPNAELPRRQCPDSLSSDEKRLSLGLDENAWELELNFGALGESEASRNPYLASRAKEEPNFYDWFGERPEQAPVLPMLSQSEPIELAH</sequence>
<dbReference type="AlphaFoldDB" id="A0A1M8A612"/>
<feature type="region of interest" description="Disordered" evidence="1">
    <location>
        <begin position="591"/>
        <end position="616"/>
    </location>
</feature>
<feature type="compositionally biased region" description="Polar residues" evidence="1">
    <location>
        <begin position="348"/>
        <end position="364"/>
    </location>
</feature>
<feature type="compositionally biased region" description="Polar residues" evidence="1">
    <location>
        <begin position="224"/>
        <end position="233"/>
    </location>
</feature>
<evidence type="ECO:0000313" key="3">
    <source>
        <dbReference type="Proteomes" id="UP000186303"/>
    </source>
</evidence>
<feature type="region of interest" description="Disordered" evidence="1">
    <location>
        <begin position="475"/>
        <end position="535"/>
    </location>
</feature>
<feature type="compositionally biased region" description="Basic and acidic residues" evidence="1">
    <location>
        <begin position="603"/>
        <end position="616"/>
    </location>
</feature>
<name>A0A1M8A612_MALS4</name>
<feature type="region of interest" description="Disordered" evidence="1">
    <location>
        <begin position="115"/>
        <end position="153"/>
    </location>
</feature>
<evidence type="ECO:0000256" key="1">
    <source>
        <dbReference type="SAM" id="MobiDB-lite"/>
    </source>
</evidence>
<reference evidence="3" key="1">
    <citation type="journal article" date="2017" name="Nucleic Acids Res.">
        <title>Proteogenomics produces comprehensive and highly accurate protein-coding gene annotation in a complete genome assembly of Malassezia sympodialis.</title>
        <authorList>
            <person name="Zhu Y."/>
            <person name="Engstroem P.G."/>
            <person name="Tellgren-Roth C."/>
            <person name="Baudo C.D."/>
            <person name="Kennell J.C."/>
            <person name="Sun S."/>
            <person name="Billmyre R.B."/>
            <person name="Schroeder M.S."/>
            <person name="Andersson A."/>
            <person name="Holm T."/>
            <person name="Sigurgeirsson B."/>
            <person name="Wu G."/>
            <person name="Sankaranarayanan S.R."/>
            <person name="Siddharthan R."/>
            <person name="Sanyal K."/>
            <person name="Lundeberg J."/>
            <person name="Nystedt B."/>
            <person name="Boekhout T."/>
            <person name="Dawson T.L. Jr."/>
            <person name="Heitman J."/>
            <person name="Scheynius A."/>
            <person name="Lehtioe J."/>
        </authorList>
    </citation>
    <scope>NUCLEOTIDE SEQUENCE [LARGE SCALE GENOMIC DNA]</scope>
    <source>
        <strain evidence="3">ATCC 42132</strain>
    </source>
</reference>
<dbReference type="VEuPathDB" id="FungiDB:MSYG_2238"/>
<accession>A0A1M8A612</accession>
<feature type="region of interest" description="Disordered" evidence="1">
    <location>
        <begin position="49"/>
        <end position="96"/>
    </location>
</feature>
<feature type="region of interest" description="Disordered" evidence="1">
    <location>
        <begin position="548"/>
        <end position="577"/>
    </location>
</feature>
<feature type="compositionally biased region" description="Basic residues" evidence="1">
    <location>
        <begin position="303"/>
        <end position="315"/>
    </location>
</feature>